<dbReference type="PANTHER" id="PTHR43649">
    <property type="entry name" value="ARABINOSE-BINDING PROTEIN-RELATED"/>
    <property type="match status" value="1"/>
</dbReference>
<proteinExistence type="predicted"/>
<dbReference type="AlphaFoldDB" id="A0A0F0LH19"/>
<sequence>MKTRVLLAGAVAAGASLVLAGCTAPADGGTEPTSLTMWHNSADSPALLQLYKDFEAKTGIAIELVDVPSDSFETTILTKWATGDRPDLLEFHPTVANLLTLNPAKNMQDLTQMEFVKASGDLYASMGSLDGTVYAAVTGFPSVFGIYYNKAVLADHGLQPPRSFDDLSTLCTALKPAGVAPIWESGGSVWPTQVLPLLYVADHNSGNEYGAAIGGNKEALDAAGSPFLAGLTAYAGLRDRGCFNADATSATFEDGLKAVLEGKAAMTALHSDTYASLLADAGGSPDALSAAVGFVPVSSSSPVASWAGGPLGTYYAPKTGDAAKEKAALSFIEYATGAGYQKLVDNGNSFPVIDTAKTPKGFSELQLSYQSAYQGDSSIAFNSNVAGFGALATETSKLLARQTTPEDAARTVQAAVEQASTAAGLPGW</sequence>
<feature type="chain" id="PRO_5039342681" evidence="1">
    <location>
        <begin position="21"/>
        <end position="428"/>
    </location>
</feature>
<dbReference type="RefSeq" id="WP_045272401.1">
    <property type="nucleotide sequence ID" value="NZ_JYIX01000036.1"/>
</dbReference>
<keyword evidence="3" id="KW-1185">Reference proteome</keyword>
<evidence type="ECO:0000313" key="2">
    <source>
        <dbReference type="EMBL" id="KJL32527.1"/>
    </source>
</evidence>
<protein>
    <submittedName>
        <fullName evidence="2">Multiple sugar-binding protein</fullName>
    </submittedName>
</protein>
<dbReference type="PANTHER" id="PTHR43649:SF14">
    <property type="entry name" value="BLR3389 PROTEIN"/>
    <property type="match status" value="1"/>
</dbReference>
<dbReference type="Proteomes" id="UP000033740">
    <property type="component" value="Unassembled WGS sequence"/>
</dbReference>
<dbReference type="SUPFAM" id="SSF53850">
    <property type="entry name" value="Periplasmic binding protein-like II"/>
    <property type="match status" value="1"/>
</dbReference>
<evidence type="ECO:0000256" key="1">
    <source>
        <dbReference type="SAM" id="SignalP"/>
    </source>
</evidence>
<dbReference type="PATRIC" id="fig|582680.6.peg.2370"/>
<evidence type="ECO:0000313" key="3">
    <source>
        <dbReference type="Proteomes" id="UP000033740"/>
    </source>
</evidence>
<name>A0A0F0LH19_9MICO</name>
<dbReference type="InterPro" id="IPR006059">
    <property type="entry name" value="SBP"/>
</dbReference>
<dbReference type="InterPro" id="IPR050490">
    <property type="entry name" value="Bact_solute-bd_prot1"/>
</dbReference>
<dbReference type="Pfam" id="PF01547">
    <property type="entry name" value="SBP_bac_1"/>
    <property type="match status" value="1"/>
</dbReference>
<organism evidence="2 3">
    <name type="scientific">Microbacterium azadirachtae</name>
    <dbReference type="NCBI Taxonomy" id="582680"/>
    <lineage>
        <taxon>Bacteria</taxon>
        <taxon>Bacillati</taxon>
        <taxon>Actinomycetota</taxon>
        <taxon>Actinomycetes</taxon>
        <taxon>Micrococcales</taxon>
        <taxon>Microbacteriaceae</taxon>
        <taxon>Microbacterium</taxon>
    </lineage>
</organism>
<dbReference type="PROSITE" id="PS51257">
    <property type="entry name" value="PROKAR_LIPOPROTEIN"/>
    <property type="match status" value="1"/>
</dbReference>
<gene>
    <name evidence="2" type="primary">msmE_3</name>
    <name evidence="2" type="ORF">RS86_02304</name>
</gene>
<dbReference type="EMBL" id="JYIX01000036">
    <property type="protein sequence ID" value="KJL32527.1"/>
    <property type="molecule type" value="Genomic_DNA"/>
</dbReference>
<dbReference type="Gene3D" id="3.40.190.10">
    <property type="entry name" value="Periplasmic binding protein-like II"/>
    <property type="match status" value="2"/>
</dbReference>
<accession>A0A0F0LH19</accession>
<comment type="caution">
    <text evidence="2">The sequence shown here is derived from an EMBL/GenBank/DDBJ whole genome shotgun (WGS) entry which is preliminary data.</text>
</comment>
<keyword evidence="1" id="KW-0732">Signal</keyword>
<feature type="signal peptide" evidence="1">
    <location>
        <begin position="1"/>
        <end position="20"/>
    </location>
</feature>
<reference evidence="2 3" key="1">
    <citation type="submission" date="2015-02" db="EMBL/GenBank/DDBJ databases">
        <title>Draft genome sequences of ten Microbacterium spp. with emphasis on heavy metal contaminated environments.</title>
        <authorList>
            <person name="Corretto E."/>
        </authorList>
    </citation>
    <scope>NUCLEOTIDE SEQUENCE [LARGE SCALE GENOMIC DNA]</scope>
    <source>
        <strain evidence="2 3">ARN176</strain>
    </source>
</reference>
<dbReference type="STRING" id="582680.RS86_02304"/>